<organism evidence="2 3">
    <name type="scientific">Paraclostridium benzoelyticum</name>
    <dbReference type="NCBI Taxonomy" id="1629550"/>
    <lineage>
        <taxon>Bacteria</taxon>
        <taxon>Bacillati</taxon>
        <taxon>Bacillota</taxon>
        <taxon>Clostridia</taxon>
        <taxon>Peptostreptococcales</taxon>
        <taxon>Peptostreptococcaceae</taxon>
        <taxon>Paraclostridium</taxon>
    </lineage>
</organism>
<comment type="caution">
    <text evidence="2">The sequence shown here is derived from an EMBL/GenBank/DDBJ whole genome shotgun (WGS) entry which is preliminary data.</text>
</comment>
<dbReference type="InterPro" id="IPR036388">
    <property type="entry name" value="WH-like_DNA-bd_sf"/>
</dbReference>
<sequence length="66" mass="7709">MTKYDFSFKLKVVKSYLNGEGGFLSLSKKYGIHNNSQIQKWVNAYNILGEDGLKRKKVNKRTRVRI</sequence>
<gene>
    <name evidence="2" type="ORF">VN21_04505</name>
</gene>
<evidence type="ECO:0000313" key="3">
    <source>
        <dbReference type="Proteomes" id="UP000034407"/>
    </source>
</evidence>
<name>A0A0M3DLC9_9FIRM</name>
<keyword evidence="3" id="KW-1185">Reference proteome</keyword>
<dbReference type="RefSeq" id="WP_046822245.1">
    <property type="nucleotide sequence ID" value="NZ_LBBT01000099.1"/>
</dbReference>
<dbReference type="EMBL" id="LBBT01000099">
    <property type="protein sequence ID" value="KKY02197.1"/>
    <property type="molecule type" value="Genomic_DNA"/>
</dbReference>
<proteinExistence type="predicted"/>
<dbReference type="InterPro" id="IPR010921">
    <property type="entry name" value="Trp_repressor/repl_initiator"/>
</dbReference>
<dbReference type="AlphaFoldDB" id="A0A0M3DLC9"/>
<reference evidence="2 3" key="1">
    <citation type="submission" date="2015-04" db="EMBL/GenBank/DDBJ databases">
        <title>Microcin producing Clostridium sp. JC272T.</title>
        <authorList>
            <person name="Jyothsna T."/>
            <person name="Sasikala C."/>
            <person name="Ramana C."/>
        </authorList>
    </citation>
    <scope>NUCLEOTIDE SEQUENCE [LARGE SCALE GENOMIC DNA]</scope>
    <source>
        <strain evidence="2 3">JC272</strain>
    </source>
</reference>
<dbReference type="Gene3D" id="1.10.10.10">
    <property type="entry name" value="Winged helix-like DNA-binding domain superfamily/Winged helix DNA-binding domain"/>
    <property type="match status" value="1"/>
</dbReference>
<dbReference type="SUPFAM" id="SSF48295">
    <property type="entry name" value="TrpR-like"/>
    <property type="match status" value="1"/>
</dbReference>
<dbReference type="InterPro" id="IPR055247">
    <property type="entry name" value="InsJ-like_HTH"/>
</dbReference>
<feature type="domain" description="Insertion element IS150 protein InsJ-like helix-turn-helix" evidence="1">
    <location>
        <begin position="8"/>
        <end position="57"/>
    </location>
</feature>
<evidence type="ECO:0000259" key="1">
    <source>
        <dbReference type="Pfam" id="PF13518"/>
    </source>
</evidence>
<dbReference type="GO" id="GO:0043565">
    <property type="term" value="F:sequence-specific DNA binding"/>
    <property type="evidence" value="ECO:0007669"/>
    <property type="project" value="InterPro"/>
</dbReference>
<protein>
    <recommendedName>
        <fullName evidence="1">Insertion element IS150 protein InsJ-like helix-turn-helix domain-containing protein</fullName>
    </recommendedName>
</protein>
<accession>A0A0M3DLC9</accession>
<evidence type="ECO:0000313" key="2">
    <source>
        <dbReference type="EMBL" id="KKY02197.1"/>
    </source>
</evidence>
<dbReference type="Proteomes" id="UP000034407">
    <property type="component" value="Unassembled WGS sequence"/>
</dbReference>
<dbReference type="Pfam" id="PF13518">
    <property type="entry name" value="HTH_28"/>
    <property type="match status" value="1"/>
</dbReference>
<dbReference type="PATRIC" id="fig|1629550.3.peg.375"/>